<evidence type="ECO:0000256" key="5">
    <source>
        <dbReference type="ARBA" id="ARBA00022759"/>
    </source>
</evidence>
<name>A0ABN9L978_9NEOB</name>
<proteinExistence type="inferred from homology"/>
<keyword evidence="6 8" id="KW-0378">Hydrolase</keyword>
<dbReference type="PROSITE" id="PS01070">
    <property type="entry name" value="NUCLEASE_NON_SPEC"/>
    <property type="match status" value="1"/>
</dbReference>
<sequence length="290" mass="32101">MRVPRSVLLSGASLAVGVALGAGLTSWKVKDDAAPKILQPLIVEAASDISRPPSSSITRFGLPGLSQLKTRQSHVLSYDPRLRGPAWVLEQLNGEGIQGSANREDSEFTEDESVHPYHRATNYDYRGSGYDRGHLAAAANHKWSQKAMDETFILSNVYPQNPNLNQYAWNNLEKYCRGLSRRNKNVYVCTGPLFLPKMEADGKMYVKYQVIGANNVAVPTHFFKVVVIEKHNGELELRPYVMPNCPVDVKTPLEHFLVPIESIERASGLLFVPNILKSSSNLRAITAGGK</sequence>
<dbReference type="InterPro" id="IPR018524">
    <property type="entry name" value="DNA/RNA_endonuclease_AS"/>
</dbReference>
<evidence type="ECO:0000313" key="12">
    <source>
        <dbReference type="Proteomes" id="UP001176940"/>
    </source>
</evidence>
<evidence type="ECO:0000256" key="3">
    <source>
        <dbReference type="ARBA" id="ARBA00022722"/>
    </source>
</evidence>
<evidence type="ECO:0000256" key="1">
    <source>
        <dbReference type="ARBA" id="ARBA00001946"/>
    </source>
</evidence>
<evidence type="ECO:0000259" key="10">
    <source>
        <dbReference type="SMART" id="SM00892"/>
    </source>
</evidence>
<dbReference type="SMART" id="SM00892">
    <property type="entry name" value="Endonuclease_NS"/>
    <property type="match status" value="1"/>
</dbReference>
<comment type="cofactor">
    <cofactor evidence="1 8">
        <name>Mg(2+)</name>
        <dbReference type="ChEBI" id="CHEBI:18420"/>
    </cofactor>
</comment>
<dbReference type="SMART" id="SM00477">
    <property type="entry name" value="NUC"/>
    <property type="match status" value="1"/>
</dbReference>
<evidence type="ECO:0000259" key="9">
    <source>
        <dbReference type="SMART" id="SM00477"/>
    </source>
</evidence>
<dbReference type="InterPro" id="IPR020821">
    <property type="entry name" value="ENPP1-3/EXOG-like_nuc-like"/>
</dbReference>
<keyword evidence="3 8" id="KW-0540">Nuclease</keyword>
<protein>
    <recommendedName>
        <fullName evidence="8">Endonuclease</fullName>
        <ecNumber evidence="8">3.1.30.-</ecNumber>
    </recommendedName>
</protein>
<comment type="caution">
    <text evidence="11">The sequence shown here is derived from an EMBL/GenBank/DDBJ whole genome shotgun (WGS) entry which is preliminary data.</text>
</comment>
<evidence type="ECO:0000256" key="2">
    <source>
        <dbReference type="ARBA" id="ARBA00010052"/>
    </source>
</evidence>
<keyword evidence="5 8" id="KW-0255">Endonuclease</keyword>
<dbReference type="PANTHER" id="PTHR13966">
    <property type="entry name" value="ENDONUCLEASE RELATED"/>
    <property type="match status" value="1"/>
</dbReference>
<dbReference type="Proteomes" id="UP001176940">
    <property type="component" value="Unassembled WGS sequence"/>
</dbReference>
<evidence type="ECO:0000256" key="4">
    <source>
        <dbReference type="ARBA" id="ARBA00022723"/>
    </source>
</evidence>
<feature type="domain" description="ENPP1-3/EXOG-like endonuclease/phosphodiesterase" evidence="9">
    <location>
        <begin position="71"/>
        <end position="278"/>
    </location>
</feature>
<dbReference type="Pfam" id="PF01223">
    <property type="entry name" value="Endonuclease_NS"/>
    <property type="match status" value="1"/>
</dbReference>
<feature type="domain" description="DNA/RNA non-specific endonuclease/pyrophosphatase/phosphodiesterase" evidence="10">
    <location>
        <begin position="70"/>
        <end position="278"/>
    </location>
</feature>
<evidence type="ECO:0000256" key="7">
    <source>
        <dbReference type="ARBA" id="ARBA00022842"/>
    </source>
</evidence>
<evidence type="ECO:0000256" key="6">
    <source>
        <dbReference type="ARBA" id="ARBA00022801"/>
    </source>
</evidence>
<dbReference type="PANTHER" id="PTHR13966:SF5">
    <property type="entry name" value="ENDONUCLEASE G, MITOCHONDRIAL"/>
    <property type="match status" value="1"/>
</dbReference>
<accession>A0ABN9L978</accession>
<keyword evidence="12" id="KW-1185">Reference proteome</keyword>
<keyword evidence="4 8" id="KW-0479">Metal-binding</keyword>
<dbReference type="InterPro" id="IPR044929">
    <property type="entry name" value="DNA/RNA_non-sp_Endonuclease_sf"/>
</dbReference>
<dbReference type="EMBL" id="CAUEEQ010012325">
    <property type="protein sequence ID" value="CAJ0936446.1"/>
    <property type="molecule type" value="Genomic_DNA"/>
</dbReference>
<dbReference type="InterPro" id="IPR040255">
    <property type="entry name" value="Non-specific_endonuclease"/>
</dbReference>
<keyword evidence="7" id="KW-0460">Magnesium</keyword>
<evidence type="ECO:0000256" key="8">
    <source>
        <dbReference type="RuleBase" id="RU366055"/>
    </source>
</evidence>
<reference evidence="11" key="1">
    <citation type="submission" date="2023-07" db="EMBL/GenBank/DDBJ databases">
        <authorList>
            <person name="Stuckert A."/>
        </authorList>
    </citation>
    <scope>NUCLEOTIDE SEQUENCE</scope>
</reference>
<dbReference type="Gene3D" id="3.40.570.10">
    <property type="entry name" value="Extracellular Endonuclease, subunit A"/>
    <property type="match status" value="1"/>
</dbReference>
<dbReference type="SUPFAM" id="SSF54060">
    <property type="entry name" value="His-Me finger endonucleases"/>
    <property type="match status" value="1"/>
</dbReference>
<dbReference type="CDD" id="cd00091">
    <property type="entry name" value="NUC"/>
    <property type="match status" value="1"/>
</dbReference>
<comment type="similarity">
    <text evidence="2 8">Belongs to the DNA/RNA non-specific endonuclease family.</text>
</comment>
<evidence type="ECO:0000313" key="11">
    <source>
        <dbReference type="EMBL" id="CAJ0936446.1"/>
    </source>
</evidence>
<dbReference type="EC" id="3.1.30.-" evidence="8"/>
<organism evidence="11 12">
    <name type="scientific">Ranitomeya imitator</name>
    <name type="common">mimic poison frog</name>
    <dbReference type="NCBI Taxonomy" id="111125"/>
    <lineage>
        <taxon>Eukaryota</taxon>
        <taxon>Metazoa</taxon>
        <taxon>Chordata</taxon>
        <taxon>Craniata</taxon>
        <taxon>Vertebrata</taxon>
        <taxon>Euteleostomi</taxon>
        <taxon>Amphibia</taxon>
        <taxon>Batrachia</taxon>
        <taxon>Anura</taxon>
        <taxon>Neobatrachia</taxon>
        <taxon>Hyloidea</taxon>
        <taxon>Dendrobatidae</taxon>
        <taxon>Dendrobatinae</taxon>
        <taxon>Ranitomeya</taxon>
    </lineage>
</organism>
<dbReference type="InterPro" id="IPR001604">
    <property type="entry name" value="Endo_G_ENPP1-like_dom"/>
</dbReference>
<gene>
    <name evidence="11" type="ORF">RIMI_LOCUS6740369</name>
</gene>
<dbReference type="InterPro" id="IPR044925">
    <property type="entry name" value="His-Me_finger_sf"/>
</dbReference>